<proteinExistence type="inferred from homology"/>
<evidence type="ECO:0000259" key="7">
    <source>
        <dbReference type="Pfam" id="PF02683"/>
    </source>
</evidence>
<dbReference type="GO" id="GO:0017004">
    <property type="term" value="P:cytochrome complex assembly"/>
    <property type="evidence" value="ECO:0007669"/>
    <property type="project" value="InterPro"/>
</dbReference>
<keyword evidence="3 6" id="KW-0812">Transmembrane</keyword>
<keyword evidence="9" id="KW-1185">Reference proteome</keyword>
<feature type="transmembrane region" description="Helical" evidence="6">
    <location>
        <begin position="137"/>
        <end position="159"/>
    </location>
</feature>
<comment type="similarity">
    <text evidence="2">Belongs to the DsbD family.</text>
</comment>
<dbReference type="EMBL" id="CP070496">
    <property type="protein sequence ID" value="QSB05044.1"/>
    <property type="molecule type" value="Genomic_DNA"/>
</dbReference>
<protein>
    <submittedName>
        <fullName evidence="8">Cytochrome c biogenesis protein CcdA</fullName>
    </submittedName>
</protein>
<feature type="transmembrane region" description="Helical" evidence="6">
    <location>
        <begin position="171"/>
        <end position="190"/>
    </location>
</feature>
<evidence type="ECO:0000256" key="5">
    <source>
        <dbReference type="ARBA" id="ARBA00023136"/>
    </source>
</evidence>
<dbReference type="AlphaFoldDB" id="A0A895XI79"/>
<dbReference type="GO" id="GO:0016020">
    <property type="term" value="C:membrane"/>
    <property type="evidence" value="ECO:0007669"/>
    <property type="project" value="UniProtKB-SubCell"/>
</dbReference>
<keyword evidence="5 6" id="KW-0472">Membrane</keyword>
<keyword evidence="4 6" id="KW-1133">Transmembrane helix</keyword>
<comment type="subcellular location">
    <subcellularLocation>
        <location evidence="1">Membrane</location>
        <topology evidence="1">Multi-pass membrane protein</topology>
    </subcellularLocation>
</comment>
<dbReference type="PANTHER" id="PTHR31272">
    <property type="entry name" value="CYTOCHROME C-TYPE BIOGENESIS PROTEIN HI_1454-RELATED"/>
    <property type="match status" value="1"/>
</dbReference>
<feature type="transmembrane region" description="Helical" evidence="6">
    <location>
        <begin position="12"/>
        <end position="41"/>
    </location>
</feature>
<evidence type="ECO:0000256" key="3">
    <source>
        <dbReference type="ARBA" id="ARBA00022692"/>
    </source>
</evidence>
<dbReference type="Proteomes" id="UP000662939">
    <property type="component" value="Chromosome"/>
</dbReference>
<name>A0A895XI79_9ACTN</name>
<feature type="transmembrane region" description="Helical" evidence="6">
    <location>
        <begin position="61"/>
        <end position="90"/>
    </location>
</feature>
<dbReference type="Pfam" id="PF02683">
    <property type="entry name" value="DsbD_TM"/>
    <property type="match status" value="1"/>
</dbReference>
<sequence>MTGVEELANNGPLLAAMGVAALAGLLSFFTPCTLPLVPGYVSYVTGLAGDDLQRGSSRGRVLLGSSLFVAGFTAVFATITFAASSVVLTIFSSEEWLMRISGVLIIGLGLIFMGAVPGGRTLQLKQRPSTGLVGAPLFGAVFALSWAPCFSPMLAAITAMSWTQGGTGRGVALIIIYSFALGLPFIVFAVGMRHLMGVFHFFRRHSQKIAAAGGVMLILLGILMVSGAWMHFANWLRATVGTGAVGI</sequence>
<evidence type="ECO:0000313" key="8">
    <source>
        <dbReference type="EMBL" id="QSB05044.1"/>
    </source>
</evidence>
<dbReference type="RefSeq" id="WP_213171045.1">
    <property type="nucleotide sequence ID" value="NZ_CP070496.1"/>
</dbReference>
<dbReference type="PANTHER" id="PTHR31272:SF4">
    <property type="entry name" value="CYTOCHROME C-TYPE BIOGENESIS PROTEIN HI_1454-RELATED"/>
    <property type="match status" value="1"/>
</dbReference>
<evidence type="ECO:0000256" key="1">
    <source>
        <dbReference type="ARBA" id="ARBA00004141"/>
    </source>
</evidence>
<evidence type="ECO:0000256" key="2">
    <source>
        <dbReference type="ARBA" id="ARBA00006143"/>
    </source>
</evidence>
<accession>A0A895XI79</accession>
<evidence type="ECO:0000256" key="6">
    <source>
        <dbReference type="SAM" id="Phobius"/>
    </source>
</evidence>
<evidence type="ECO:0000313" key="9">
    <source>
        <dbReference type="Proteomes" id="UP000662939"/>
    </source>
</evidence>
<feature type="transmembrane region" description="Helical" evidence="6">
    <location>
        <begin position="210"/>
        <end position="232"/>
    </location>
</feature>
<reference evidence="8" key="1">
    <citation type="submission" date="2021-02" db="EMBL/GenBank/DDBJ databases">
        <title>Natronoglycomyces albus gen. nov., sp. nov, a haloalkaliphilic actinobacterium from a soda solonchak soil.</title>
        <authorList>
            <person name="Sorokin D.Y."/>
            <person name="Khijniak T.V."/>
            <person name="Zakharycheva A.P."/>
            <person name="Boueva O.V."/>
            <person name="Ariskina E.V."/>
            <person name="Hahnke R.L."/>
            <person name="Bunk B."/>
            <person name="Sproer C."/>
            <person name="Schumann P."/>
            <person name="Evtushenko L.I."/>
            <person name="Kublanov I.V."/>
        </authorList>
    </citation>
    <scope>NUCLEOTIDE SEQUENCE</scope>
    <source>
        <strain evidence="8">DSM 106290</strain>
    </source>
</reference>
<gene>
    <name evidence="8" type="ORF">JQS30_14980</name>
</gene>
<dbReference type="InterPro" id="IPR051790">
    <property type="entry name" value="Cytochrome_c-biogenesis_DsbD"/>
</dbReference>
<dbReference type="InterPro" id="IPR003834">
    <property type="entry name" value="Cyt_c_assmbl_TM_dom"/>
</dbReference>
<evidence type="ECO:0000256" key="4">
    <source>
        <dbReference type="ARBA" id="ARBA00022989"/>
    </source>
</evidence>
<organism evidence="8 9">
    <name type="scientific">Natronoglycomyces albus</name>
    <dbReference type="NCBI Taxonomy" id="2811108"/>
    <lineage>
        <taxon>Bacteria</taxon>
        <taxon>Bacillati</taxon>
        <taxon>Actinomycetota</taxon>
        <taxon>Actinomycetes</taxon>
        <taxon>Glycomycetales</taxon>
        <taxon>Glycomycetaceae</taxon>
        <taxon>Natronoglycomyces</taxon>
    </lineage>
</organism>
<dbReference type="KEGG" id="nav:JQS30_14980"/>
<feature type="domain" description="Cytochrome C biogenesis protein transmembrane" evidence="7">
    <location>
        <begin position="16"/>
        <end position="226"/>
    </location>
</feature>
<feature type="transmembrane region" description="Helical" evidence="6">
    <location>
        <begin position="96"/>
        <end position="116"/>
    </location>
</feature>